<dbReference type="EMBL" id="AAZO01006421">
    <property type="status" value="NOT_ANNOTATED_CDS"/>
    <property type="molecule type" value="Genomic_DNA"/>
</dbReference>
<dbReference type="GO" id="GO:0015031">
    <property type="term" value="P:protein transport"/>
    <property type="evidence" value="ECO:0007669"/>
    <property type="project" value="UniProtKB-KW"/>
</dbReference>
<keyword evidence="9" id="KW-0811">Translocation</keyword>
<dbReference type="Pfam" id="PF09531">
    <property type="entry name" value="Ndc1_Nup"/>
    <property type="match status" value="1"/>
</dbReference>
<dbReference type="RefSeq" id="XP_002431449.1">
    <property type="nucleotide sequence ID" value="XM_002431404.1"/>
</dbReference>
<dbReference type="GO" id="GO:0070762">
    <property type="term" value="C:nuclear pore transmembrane ring"/>
    <property type="evidence" value="ECO:0007669"/>
    <property type="project" value="TreeGrafter"/>
</dbReference>
<keyword evidence="7" id="KW-0653">Protein transport</keyword>
<keyword evidence="8 13" id="KW-1133">Transmembrane helix</keyword>
<keyword evidence="12" id="KW-0539">Nucleus</keyword>
<dbReference type="EMBL" id="DS235851">
    <property type="protein sequence ID" value="EEB18711.1"/>
    <property type="molecule type" value="Genomic_DNA"/>
</dbReference>
<evidence type="ECO:0000256" key="5">
    <source>
        <dbReference type="ARBA" id="ARBA00022692"/>
    </source>
</evidence>
<dbReference type="GO" id="GO:0006999">
    <property type="term" value="P:nuclear pore organization"/>
    <property type="evidence" value="ECO:0007669"/>
    <property type="project" value="TreeGrafter"/>
</dbReference>
<dbReference type="PANTHER" id="PTHR13269">
    <property type="entry name" value="NUCLEOPORIN NDC1"/>
    <property type="match status" value="1"/>
</dbReference>
<feature type="transmembrane region" description="Helical" evidence="13">
    <location>
        <begin position="52"/>
        <end position="74"/>
    </location>
</feature>
<evidence type="ECO:0000256" key="9">
    <source>
        <dbReference type="ARBA" id="ARBA00023010"/>
    </source>
</evidence>
<dbReference type="OrthoDB" id="67850at2759"/>
<evidence type="ECO:0000256" key="1">
    <source>
        <dbReference type="ARBA" id="ARBA00004232"/>
    </source>
</evidence>
<dbReference type="HOGENOM" id="CLU_027343_0_0_1"/>
<keyword evidence="10" id="KW-0906">Nuclear pore complex</keyword>
<dbReference type="KEGG" id="phu:Phum_PHUM529460"/>
<gene>
    <name evidence="15" type="primary">8235117</name>
    <name evidence="14" type="ORF">Phum_PHUM529460</name>
</gene>
<dbReference type="Proteomes" id="UP000009046">
    <property type="component" value="Unassembled WGS sequence"/>
</dbReference>
<evidence type="ECO:0000256" key="6">
    <source>
        <dbReference type="ARBA" id="ARBA00022816"/>
    </source>
</evidence>
<evidence type="ECO:0000256" key="8">
    <source>
        <dbReference type="ARBA" id="ARBA00022989"/>
    </source>
</evidence>
<comment type="similarity">
    <text evidence="3">Belongs to the NDC1 family.</text>
</comment>
<evidence type="ECO:0000256" key="13">
    <source>
        <dbReference type="SAM" id="Phobius"/>
    </source>
</evidence>
<keyword evidence="4" id="KW-0813">Transport</keyword>
<dbReference type="InterPro" id="IPR019049">
    <property type="entry name" value="Nucleoporin_prot_Ndc1/Nup"/>
</dbReference>
<dbReference type="EnsemblMetazoa" id="PHUM529460-RA">
    <property type="protein sequence ID" value="PHUM529460-PA"/>
    <property type="gene ID" value="PHUM529460"/>
</dbReference>
<sequence>MEYNKILFSRLISSFLWTVVLQAFPLSFYILLTNFNIKHPVEWLLKPVSVAFSFSTWLSLIPIHALVFAIGYILAQDHQKLPCICKTRFQFFCNLFTKINFLKLFFYFLIGLIVPWSYLNINKLTLFVNCQQFPDKFCLSDGKIYLISCGCWTGVYYFLRYDLLIEKRLEYPIIRQIKFLQIRYKFLSIFFSSLTSSLVPIFYYLAFYLCYGKHIIWLFEVFFSAQVDSSTVTNTSLLSVSQLVHLWTITTCVILILRVLNLMIQIHYTEHYSFTLIKQPNVDSIILSAALSERNMPIIQHLACYDLYIMSMSPRSNRWQIFTLSQPGGHPHTWNAILNECIKLIEEFILKIEDIYKVKTPVKPPPIVPKHIHPRSMNVRYEEILTSPVPLSPINKLRNLVEEPGMPFIHEERSILDDFWIKIGHVNEMIKKNSIINYIFNSKPDVEIRFILSNSQPLIWVVQSLSELSANALYEDQFGIVLKDLPLIISTLLRLKFSVDKIGNLQNKFQRRDTDLCMKSSLKSAIRRSLYRIAVAYSDYLPDLPLSVENLNCMKNFGNFKEN</sequence>
<dbReference type="FunCoup" id="E0VZA5">
    <property type="interactions" value="1614"/>
</dbReference>
<evidence type="ECO:0000313" key="14">
    <source>
        <dbReference type="EMBL" id="EEB18711.1"/>
    </source>
</evidence>
<evidence type="ECO:0000256" key="12">
    <source>
        <dbReference type="ARBA" id="ARBA00023242"/>
    </source>
</evidence>
<keyword evidence="6" id="KW-0509">mRNA transport</keyword>
<dbReference type="GO" id="GO:0030674">
    <property type="term" value="F:protein-macromolecule adaptor activity"/>
    <property type="evidence" value="ECO:0007669"/>
    <property type="project" value="TreeGrafter"/>
</dbReference>
<dbReference type="GO" id="GO:0051028">
    <property type="term" value="P:mRNA transport"/>
    <property type="evidence" value="ECO:0007669"/>
    <property type="project" value="UniProtKB-KW"/>
</dbReference>
<feature type="transmembrane region" description="Helical" evidence="13">
    <location>
        <begin position="186"/>
        <end position="209"/>
    </location>
</feature>
<name>E0VZA5_PEDHC</name>
<comment type="subcellular location">
    <subcellularLocation>
        <location evidence="1">Nucleus membrane</location>
        <topology evidence="1">Multi-pass membrane protein</topology>
    </subcellularLocation>
    <subcellularLocation>
        <location evidence="2">Nucleus</location>
        <location evidence="2">Nuclear pore complex</location>
    </subcellularLocation>
</comment>
<dbReference type="GO" id="GO:0031965">
    <property type="term" value="C:nuclear membrane"/>
    <property type="evidence" value="ECO:0007669"/>
    <property type="project" value="UniProtKB-SubCell"/>
</dbReference>
<feature type="transmembrane region" description="Helical" evidence="13">
    <location>
        <begin position="12"/>
        <end position="32"/>
    </location>
</feature>
<dbReference type="GeneID" id="8235117"/>
<evidence type="ECO:0000256" key="2">
    <source>
        <dbReference type="ARBA" id="ARBA00004567"/>
    </source>
</evidence>
<evidence type="ECO:0000256" key="10">
    <source>
        <dbReference type="ARBA" id="ARBA00023132"/>
    </source>
</evidence>
<evidence type="ECO:0000256" key="3">
    <source>
        <dbReference type="ARBA" id="ARBA00005760"/>
    </source>
</evidence>
<dbReference type="OMA" id="ILCQQHL"/>
<dbReference type="STRING" id="121224.E0VZA5"/>
<keyword evidence="16" id="KW-1185">Reference proteome</keyword>
<feature type="transmembrane region" description="Helical" evidence="13">
    <location>
        <begin position="95"/>
        <end position="118"/>
    </location>
</feature>
<accession>E0VZA5</accession>
<dbReference type="CTD" id="8235117"/>
<dbReference type="PANTHER" id="PTHR13269:SF6">
    <property type="entry name" value="NUCLEOPORIN NDC1"/>
    <property type="match status" value="1"/>
</dbReference>
<feature type="transmembrane region" description="Helical" evidence="13">
    <location>
        <begin position="244"/>
        <end position="264"/>
    </location>
</feature>
<proteinExistence type="inferred from homology"/>
<dbReference type="eggNOG" id="KOG4358">
    <property type="taxonomic scope" value="Eukaryota"/>
</dbReference>
<evidence type="ECO:0000313" key="16">
    <source>
        <dbReference type="Proteomes" id="UP000009046"/>
    </source>
</evidence>
<feature type="transmembrane region" description="Helical" evidence="13">
    <location>
        <begin position="144"/>
        <end position="165"/>
    </location>
</feature>
<evidence type="ECO:0000256" key="7">
    <source>
        <dbReference type="ARBA" id="ARBA00022927"/>
    </source>
</evidence>
<evidence type="ECO:0000256" key="11">
    <source>
        <dbReference type="ARBA" id="ARBA00023136"/>
    </source>
</evidence>
<dbReference type="AlphaFoldDB" id="E0VZA5"/>
<reference evidence="15" key="3">
    <citation type="submission" date="2021-02" db="UniProtKB">
        <authorList>
            <consortium name="EnsemblMetazoa"/>
        </authorList>
    </citation>
    <scope>IDENTIFICATION</scope>
    <source>
        <strain evidence="15">USDA</strain>
    </source>
</reference>
<reference evidence="14" key="1">
    <citation type="submission" date="2007-04" db="EMBL/GenBank/DDBJ databases">
        <title>Annotation of Pediculus humanus corporis strain USDA.</title>
        <authorList>
            <person name="Kirkness E."/>
            <person name="Hannick L."/>
            <person name="Hass B."/>
            <person name="Bruggner R."/>
            <person name="Lawson D."/>
            <person name="Bidwell S."/>
            <person name="Joardar V."/>
            <person name="Caler E."/>
            <person name="Walenz B."/>
            <person name="Inman J."/>
            <person name="Schobel S."/>
            <person name="Galinsky K."/>
            <person name="Amedeo P."/>
            <person name="Strausberg R."/>
        </authorList>
    </citation>
    <scope>NUCLEOTIDE SEQUENCE</scope>
    <source>
        <strain evidence="14">USDA</strain>
    </source>
</reference>
<evidence type="ECO:0000256" key="4">
    <source>
        <dbReference type="ARBA" id="ARBA00022448"/>
    </source>
</evidence>
<organism>
    <name type="scientific">Pediculus humanus subsp. corporis</name>
    <name type="common">Body louse</name>
    <dbReference type="NCBI Taxonomy" id="121224"/>
    <lineage>
        <taxon>Eukaryota</taxon>
        <taxon>Metazoa</taxon>
        <taxon>Ecdysozoa</taxon>
        <taxon>Arthropoda</taxon>
        <taxon>Hexapoda</taxon>
        <taxon>Insecta</taxon>
        <taxon>Pterygota</taxon>
        <taxon>Neoptera</taxon>
        <taxon>Paraneoptera</taxon>
        <taxon>Psocodea</taxon>
        <taxon>Troctomorpha</taxon>
        <taxon>Phthiraptera</taxon>
        <taxon>Anoplura</taxon>
        <taxon>Pediculidae</taxon>
        <taxon>Pediculus</taxon>
    </lineage>
</organism>
<evidence type="ECO:0000313" key="15">
    <source>
        <dbReference type="EnsemblMetazoa" id="PHUM529460-PA"/>
    </source>
</evidence>
<protein>
    <submittedName>
        <fullName evidence="14 15">Nucleoporin Ndc1, putative</fullName>
    </submittedName>
</protein>
<keyword evidence="5 13" id="KW-0812">Transmembrane</keyword>
<dbReference type="InParanoid" id="E0VZA5"/>
<keyword evidence="11 13" id="KW-0472">Membrane</keyword>
<reference evidence="14" key="2">
    <citation type="submission" date="2007-04" db="EMBL/GenBank/DDBJ databases">
        <title>The genome of the human body louse.</title>
        <authorList>
            <consortium name="The Human Body Louse Genome Consortium"/>
            <person name="Kirkness E."/>
            <person name="Walenz B."/>
            <person name="Hass B."/>
            <person name="Bruggner R."/>
            <person name="Strausberg R."/>
        </authorList>
    </citation>
    <scope>NUCLEOTIDE SEQUENCE</scope>
    <source>
        <strain evidence="14">USDA</strain>
    </source>
</reference>
<dbReference type="VEuPathDB" id="VectorBase:PHUM529460"/>